<feature type="transmembrane region" description="Helical" evidence="1">
    <location>
        <begin position="102"/>
        <end position="124"/>
    </location>
</feature>
<feature type="transmembrane region" description="Helical" evidence="1">
    <location>
        <begin position="366"/>
        <end position="385"/>
    </location>
</feature>
<feature type="transmembrane region" description="Helical" evidence="1">
    <location>
        <begin position="12"/>
        <end position="34"/>
    </location>
</feature>
<dbReference type="InterPro" id="IPR011642">
    <property type="entry name" value="Gate_dom"/>
</dbReference>
<feature type="transmembrane region" description="Helical" evidence="1">
    <location>
        <begin position="136"/>
        <end position="160"/>
    </location>
</feature>
<evidence type="ECO:0000256" key="1">
    <source>
        <dbReference type="SAM" id="Phobius"/>
    </source>
</evidence>
<dbReference type="RefSeq" id="WP_186088239.1">
    <property type="nucleotide sequence ID" value="NZ_BMDB01000001.1"/>
</dbReference>
<feature type="transmembrane region" description="Helical" evidence="1">
    <location>
        <begin position="61"/>
        <end position="82"/>
    </location>
</feature>
<protein>
    <submittedName>
        <fullName evidence="3">Nucleoside recognition</fullName>
    </submittedName>
</protein>
<name>A0A6V7RJH6_9BACL</name>
<proteinExistence type="predicted"/>
<dbReference type="EMBL" id="CAJEWE010000010">
    <property type="protein sequence ID" value="CAD2078104.1"/>
    <property type="molecule type" value="Genomic_DNA"/>
</dbReference>
<reference evidence="3 4" key="1">
    <citation type="submission" date="2020-07" db="EMBL/GenBank/DDBJ databases">
        <authorList>
            <person name="Criscuolo A."/>
        </authorList>
    </citation>
    <scope>NUCLEOTIDE SEQUENCE [LARGE SCALE GENOMIC DNA]</scope>
    <source>
        <strain evidence="4">CIP 111030</strain>
    </source>
</reference>
<sequence length="452" mass="49392">MNNQNDQNKTASFGTWLKFLVPSLLGIFIFIFPIKDANDELTVPVALIANNIIELVGDNTINYITVSLMVISAILTVFFSYIKKSNNHIIIDLFEKGIGWNIVRVLGAIFGVLVLMNVGPIQIISEDTGGTVLTGLIPTLFAAFLIAGFLLPLLLNYGLLEFVGTLFRQFMRPVFTLPGRSTVDNLASWVGDGTIGVLLTSKQYEGGFYTKREAAVIASMFSVVSITFTIVILDYLDLMKYFAPFYITVIIAGVLCAIILPRIPPLSKIEDTYYNENNDFTEEIPEAHNTFSWATHQALITAKKASGIGGIAKDGYKTVLDMWFGVLPVVMAIGTLGTIAAEYTPIFTWIGAPFVPLLEMLGVPDALLVSKTLFIGFTDMYLPTLIIGAESAEMSKFIVAALSISQLLYLSEVGGVILGSKIPLGIGKMFIIFLMRTAISLPIILIAAYIIF</sequence>
<evidence type="ECO:0000313" key="3">
    <source>
        <dbReference type="EMBL" id="CAD2078104.1"/>
    </source>
</evidence>
<dbReference type="AlphaFoldDB" id="A0A6V7RJH6"/>
<evidence type="ECO:0000259" key="2">
    <source>
        <dbReference type="Pfam" id="PF07670"/>
    </source>
</evidence>
<keyword evidence="1" id="KW-0812">Transmembrane</keyword>
<keyword evidence="4" id="KW-1185">Reference proteome</keyword>
<feature type="transmembrane region" description="Helical" evidence="1">
    <location>
        <begin position="323"/>
        <end position="346"/>
    </location>
</feature>
<keyword evidence="1" id="KW-1133">Transmembrane helix</keyword>
<comment type="caution">
    <text evidence="3">The sequence shown here is derived from an EMBL/GenBank/DDBJ whole genome shotgun (WGS) entry which is preliminary data.</text>
</comment>
<keyword evidence="1" id="KW-0472">Membrane</keyword>
<accession>A0A6V7RJH6</accession>
<evidence type="ECO:0000313" key="4">
    <source>
        <dbReference type="Proteomes" id="UP000521032"/>
    </source>
</evidence>
<feature type="transmembrane region" description="Helical" evidence="1">
    <location>
        <begin position="397"/>
        <end position="418"/>
    </location>
</feature>
<feature type="transmembrane region" description="Helical" evidence="1">
    <location>
        <begin position="430"/>
        <end position="451"/>
    </location>
</feature>
<feature type="transmembrane region" description="Helical" evidence="1">
    <location>
        <begin position="214"/>
        <end position="235"/>
    </location>
</feature>
<gene>
    <name evidence="3" type="ORF">JEOSCH030_01454</name>
</gene>
<feature type="transmembrane region" description="Helical" evidence="1">
    <location>
        <begin position="241"/>
        <end position="260"/>
    </location>
</feature>
<dbReference type="Pfam" id="PF07670">
    <property type="entry name" value="Gate"/>
    <property type="match status" value="1"/>
</dbReference>
<feature type="domain" description="Nucleoside transporter/FeoB GTPase Gate" evidence="2">
    <location>
        <begin position="140"/>
        <end position="233"/>
    </location>
</feature>
<dbReference type="Proteomes" id="UP000521032">
    <property type="component" value="Unassembled WGS sequence"/>
</dbReference>
<organism evidence="3 4">
    <name type="scientific">Phocicoccus schoeneichii</name>
    <dbReference type="NCBI Taxonomy" id="1812261"/>
    <lineage>
        <taxon>Bacteria</taxon>
        <taxon>Bacillati</taxon>
        <taxon>Bacillota</taxon>
        <taxon>Bacilli</taxon>
        <taxon>Bacillales</taxon>
        <taxon>Salinicoccaceae</taxon>
        <taxon>Phocicoccus</taxon>
    </lineage>
</organism>